<gene>
    <name evidence="1" type="ORF">HD596_001768</name>
</gene>
<dbReference type="EMBL" id="JACHMB010000001">
    <property type="protein sequence ID" value="MBB5775012.1"/>
    <property type="molecule type" value="Genomic_DNA"/>
</dbReference>
<dbReference type="AlphaFoldDB" id="A0A7W9G0S3"/>
<proteinExistence type="predicted"/>
<accession>A0A7W9G0S3</accession>
<evidence type="ECO:0000313" key="1">
    <source>
        <dbReference type="EMBL" id="MBB5775012.1"/>
    </source>
</evidence>
<sequence>MVPWLLVLPFGIHTTSGPTVALPAPSSVVPVPRLMIW</sequence>
<name>A0A7W9G0S3_9ACTN</name>
<protein>
    <submittedName>
        <fullName evidence="1">Uncharacterized protein</fullName>
    </submittedName>
</protein>
<evidence type="ECO:0000313" key="2">
    <source>
        <dbReference type="Proteomes" id="UP000579153"/>
    </source>
</evidence>
<dbReference type="Proteomes" id="UP000579153">
    <property type="component" value="Unassembled WGS sequence"/>
</dbReference>
<reference evidence="1 2" key="1">
    <citation type="submission" date="2020-08" db="EMBL/GenBank/DDBJ databases">
        <title>Sequencing the genomes of 1000 actinobacteria strains.</title>
        <authorList>
            <person name="Klenk H.-P."/>
        </authorList>
    </citation>
    <scope>NUCLEOTIDE SEQUENCE [LARGE SCALE GENOMIC DNA]</scope>
    <source>
        <strain evidence="1 2">DSM 45507</strain>
    </source>
</reference>
<organism evidence="1 2">
    <name type="scientific">Nonomuraea jabiensis</name>
    <dbReference type="NCBI Taxonomy" id="882448"/>
    <lineage>
        <taxon>Bacteria</taxon>
        <taxon>Bacillati</taxon>
        <taxon>Actinomycetota</taxon>
        <taxon>Actinomycetes</taxon>
        <taxon>Streptosporangiales</taxon>
        <taxon>Streptosporangiaceae</taxon>
        <taxon>Nonomuraea</taxon>
    </lineage>
</organism>
<keyword evidence="2" id="KW-1185">Reference proteome</keyword>
<comment type="caution">
    <text evidence="1">The sequence shown here is derived from an EMBL/GenBank/DDBJ whole genome shotgun (WGS) entry which is preliminary data.</text>
</comment>